<accession>A0A8X6M4W8</accession>
<proteinExistence type="predicted"/>
<gene>
    <name evidence="1" type="ORF">TNCT_12971</name>
</gene>
<evidence type="ECO:0000313" key="1">
    <source>
        <dbReference type="EMBL" id="GFR32157.1"/>
    </source>
</evidence>
<name>A0A8X6M4W8_TRICU</name>
<evidence type="ECO:0000313" key="2">
    <source>
        <dbReference type="Proteomes" id="UP000887116"/>
    </source>
</evidence>
<protein>
    <submittedName>
        <fullName evidence="1">Uncharacterized protein</fullName>
    </submittedName>
</protein>
<dbReference type="AlphaFoldDB" id="A0A8X6M4W8"/>
<sequence>MAEIVSLSASKAAELSAIVLSTRMVIDALCLRLVRKNGSTLR</sequence>
<feature type="non-terminal residue" evidence="1">
    <location>
        <position position="42"/>
    </location>
</feature>
<organism evidence="1 2">
    <name type="scientific">Trichonephila clavata</name>
    <name type="common">Joro spider</name>
    <name type="synonym">Nephila clavata</name>
    <dbReference type="NCBI Taxonomy" id="2740835"/>
    <lineage>
        <taxon>Eukaryota</taxon>
        <taxon>Metazoa</taxon>
        <taxon>Ecdysozoa</taxon>
        <taxon>Arthropoda</taxon>
        <taxon>Chelicerata</taxon>
        <taxon>Arachnida</taxon>
        <taxon>Araneae</taxon>
        <taxon>Araneomorphae</taxon>
        <taxon>Entelegynae</taxon>
        <taxon>Araneoidea</taxon>
        <taxon>Nephilidae</taxon>
        <taxon>Trichonephila</taxon>
    </lineage>
</organism>
<dbReference type="EMBL" id="BMAO01019687">
    <property type="protein sequence ID" value="GFR32157.1"/>
    <property type="molecule type" value="Genomic_DNA"/>
</dbReference>
<keyword evidence="2" id="KW-1185">Reference proteome</keyword>
<dbReference type="Proteomes" id="UP000887116">
    <property type="component" value="Unassembled WGS sequence"/>
</dbReference>
<reference evidence="1" key="1">
    <citation type="submission" date="2020-07" db="EMBL/GenBank/DDBJ databases">
        <title>Multicomponent nature underlies the extraordinary mechanical properties of spider dragline silk.</title>
        <authorList>
            <person name="Kono N."/>
            <person name="Nakamura H."/>
            <person name="Mori M."/>
            <person name="Yoshida Y."/>
            <person name="Ohtoshi R."/>
            <person name="Malay A.D."/>
            <person name="Moran D.A.P."/>
            <person name="Tomita M."/>
            <person name="Numata K."/>
            <person name="Arakawa K."/>
        </authorList>
    </citation>
    <scope>NUCLEOTIDE SEQUENCE</scope>
</reference>
<comment type="caution">
    <text evidence="1">The sequence shown here is derived from an EMBL/GenBank/DDBJ whole genome shotgun (WGS) entry which is preliminary data.</text>
</comment>